<dbReference type="Pfam" id="PF00005">
    <property type="entry name" value="ABC_tran"/>
    <property type="match status" value="1"/>
</dbReference>
<dbReference type="SUPFAM" id="SSF90123">
    <property type="entry name" value="ABC transporter transmembrane region"/>
    <property type="match status" value="1"/>
</dbReference>
<dbReference type="SUPFAM" id="SSF52540">
    <property type="entry name" value="P-loop containing nucleoside triphosphate hydrolases"/>
    <property type="match status" value="1"/>
</dbReference>
<evidence type="ECO:0000256" key="3">
    <source>
        <dbReference type="ARBA" id="ARBA00022448"/>
    </source>
</evidence>
<evidence type="ECO:0000256" key="9">
    <source>
        <dbReference type="SAM" id="MobiDB-lite"/>
    </source>
</evidence>
<feature type="transmembrane region" description="Helical" evidence="10">
    <location>
        <begin position="322"/>
        <end position="345"/>
    </location>
</feature>
<dbReference type="GO" id="GO:0016020">
    <property type="term" value="C:membrane"/>
    <property type="evidence" value="ECO:0007669"/>
    <property type="project" value="UniProtKB-SubCell"/>
</dbReference>
<evidence type="ECO:0000256" key="8">
    <source>
        <dbReference type="ARBA" id="ARBA00023136"/>
    </source>
</evidence>
<feature type="transmembrane region" description="Helical" evidence="10">
    <location>
        <begin position="204"/>
        <end position="230"/>
    </location>
</feature>
<comment type="caution">
    <text evidence="13">The sequence shown here is derived from an EMBL/GenBank/DDBJ whole genome shotgun (WGS) entry which is preliminary data.</text>
</comment>
<dbReference type="PROSITE" id="PS50929">
    <property type="entry name" value="ABC_TM1F"/>
    <property type="match status" value="1"/>
</dbReference>
<keyword evidence="8 10" id="KW-0472">Membrane</keyword>
<evidence type="ECO:0000256" key="4">
    <source>
        <dbReference type="ARBA" id="ARBA00022692"/>
    </source>
</evidence>
<dbReference type="InterPro" id="IPR003439">
    <property type="entry name" value="ABC_transporter-like_ATP-bd"/>
</dbReference>
<dbReference type="CDD" id="cd18579">
    <property type="entry name" value="ABC_6TM_ABCC_D1"/>
    <property type="match status" value="1"/>
</dbReference>
<dbReference type="PANTHER" id="PTHR24223">
    <property type="entry name" value="ATP-BINDING CASSETTE SUB-FAMILY C"/>
    <property type="match status" value="1"/>
</dbReference>
<evidence type="ECO:0000256" key="7">
    <source>
        <dbReference type="ARBA" id="ARBA00022989"/>
    </source>
</evidence>
<gene>
    <name evidence="13" type="ORF">QTG54_013361</name>
</gene>
<dbReference type="GO" id="GO:0016887">
    <property type="term" value="F:ATP hydrolysis activity"/>
    <property type="evidence" value="ECO:0007669"/>
    <property type="project" value="InterPro"/>
</dbReference>
<comment type="subcellular location">
    <subcellularLocation>
        <location evidence="1">Membrane</location>
        <topology evidence="1">Multi-pass membrane protein</topology>
    </subcellularLocation>
</comment>
<feature type="transmembrane region" description="Helical" evidence="10">
    <location>
        <begin position="167"/>
        <end position="192"/>
    </location>
</feature>
<keyword evidence="3" id="KW-0813">Transport</keyword>
<dbReference type="PROSITE" id="PS50893">
    <property type="entry name" value="ABC_TRANSPORTER_2"/>
    <property type="match status" value="1"/>
</dbReference>
<evidence type="ECO:0000256" key="10">
    <source>
        <dbReference type="SAM" id="Phobius"/>
    </source>
</evidence>
<name>A0AAD9D7Q3_9STRA</name>
<comment type="similarity">
    <text evidence="2">Belongs to the ABC transporter superfamily. ABCC family. Conjugate transporter (TC 3.A.1.208) subfamily.</text>
</comment>
<dbReference type="GO" id="GO:0140359">
    <property type="term" value="F:ABC-type transporter activity"/>
    <property type="evidence" value="ECO:0007669"/>
    <property type="project" value="InterPro"/>
</dbReference>
<evidence type="ECO:0000313" key="14">
    <source>
        <dbReference type="Proteomes" id="UP001224775"/>
    </source>
</evidence>
<evidence type="ECO:0000256" key="5">
    <source>
        <dbReference type="ARBA" id="ARBA00022741"/>
    </source>
</evidence>
<evidence type="ECO:0000313" key="13">
    <source>
        <dbReference type="EMBL" id="KAK1735914.1"/>
    </source>
</evidence>
<reference evidence="13" key="1">
    <citation type="submission" date="2023-06" db="EMBL/GenBank/DDBJ databases">
        <title>Survivors Of The Sea: Transcriptome response of Skeletonema marinoi to long-term dormancy.</title>
        <authorList>
            <person name="Pinder M.I.M."/>
            <person name="Kourtchenko O."/>
            <person name="Robertson E.K."/>
            <person name="Larsson T."/>
            <person name="Maumus F."/>
            <person name="Osuna-Cruz C.M."/>
            <person name="Vancaester E."/>
            <person name="Stenow R."/>
            <person name="Vandepoele K."/>
            <person name="Ploug H."/>
            <person name="Bruchert V."/>
            <person name="Godhe A."/>
            <person name="Topel M."/>
        </authorList>
    </citation>
    <scope>NUCLEOTIDE SEQUENCE</scope>
    <source>
        <strain evidence="13">R05AC</strain>
    </source>
</reference>
<keyword evidence="5" id="KW-0547">Nucleotide-binding</keyword>
<feature type="transmembrane region" description="Helical" evidence="10">
    <location>
        <begin position="295"/>
        <end position="316"/>
    </location>
</feature>
<keyword evidence="4 10" id="KW-0812">Transmembrane</keyword>
<feature type="domain" description="ABC transmembrane type-1" evidence="12">
    <location>
        <begin position="173"/>
        <end position="454"/>
    </location>
</feature>
<dbReference type="InterPro" id="IPR027417">
    <property type="entry name" value="P-loop_NTPase"/>
</dbReference>
<dbReference type="AlphaFoldDB" id="A0AAD9D7Q3"/>
<feature type="compositionally biased region" description="Basic and acidic residues" evidence="9">
    <location>
        <begin position="729"/>
        <end position="739"/>
    </location>
</feature>
<evidence type="ECO:0000256" key="6">
    <source>
        <dbReference type="ARBA" id="ARBA00022840"/>
    </source>
</evidence>
<dbReference type="EMBL" id="JATAAI010000031">
    <property type="protein sequence ID" value="KAK1735914.1"/>
    <property type="molecule type" value="Genomic_DNA"/>
</dbReference>
<evidence type="ECO:0000259" key="12">
    <source>
        <dbReference type="PROSITE" id="PS50929"/>
    </source>
</evidence>
<dbReference type="InterPro" id="IPR044746">
    <property type="entry name" value="ABCC_6TM_D1"/>
</dbReference>
<evidence type="ECO:0000259" key="11">
    <source>
        <dbReference type="PROSITE" id="PS50893"/>
    </source>
</evidence>
<feature type="transmembrane region" description="Helical" evidence="10">
    <location>
        <begin position="413"/>
        <end position="436"/>
    </location>
</feature>
<evidence type="ECO:0000256" key="1">
    <source>
        <dbReference type="ARBA" id="ARBA00004141"/>
    </source>
</evidence>
<sequence length="825" mass="90824">MNDKQEDDTPVVAAIDDAATMSPMIQLENTTMSDGEKDECSIDTIRPPHPFTTASLLSKLLFIWPYSFMDQKKWSGAGSNDESLDNHDTVKPFILESDLPDCLKADSSEENFRQFQEMWEAEKRRAAKVMEQHILKQKKNKNNNRAIPRTAYPSLHRALVRDFMSTLWFVQPFMCASSTARLVQAVALGYLLQSFEVDDVNGGGYLWAGILVLSGFVVLMEHHHVFFWTWRRGMQYRISSIAAIYDKSLRLNSMSSVIQSSTSKGSTKVDGKASDKASATSGQIVNIATNDVERFLLATLFASYLFWAPVQSMAILGLGWWVIGWSFAAGFGILLLFFVPLQLWLSKRFAIMRSKIASITDKRVTLVSQAVSGVRVMKMQGWEDNFEGRIASIRKEECEQIEKVNSYRALNEAIFFVSNVATSVIIFLIHVCSGGVLTPRNVFTTMVLINVAQMEITKHLSLAVMGASECWVSVSRIQRFIQSPELATIEDEIMPEAGDERAIVVKDVTCHWSSNPVLSPEGGRNTEEGAEDFSGLIVALNGIDIEFQMGQLTCIIGAVGSGKSAFISMLAGELPLSKGALKRRAGSTIAYAPQDPWIMDGTVKENILLGLPYDAEFYNEVINACGLNVDLAQLRYGEETIVGDRGVQLSGGQQSRCVIMSEGKIACVGTYQECVDASGGSLSFAMQNNSSNDLAKLASAPQDQEEEKKDDDAAESAKNPLKDGNSIAADREKNDHKETSQVGEVKLDTFLNYLKAMPGGLYTSFFMLILFIVTQGSVLACIAAVGRWSEVPPENQASGQFIGIVVGLVAAVTFFAIIRAFLSFH</sequence>
<dbReference type="Gene3D" id="3.40.50.300">
    <property type="entry name" value="P-loop containing nucleotide triphosphate hydrolases"/>
    <property type="match status" value="1"/>
</dbReference>
<protein>
    <submittedName>
        <fullName evidence="13">Multidrug resistance-associated protein</fullName>
    </submittedName>
</protein>
<feature type="region of interest" description="Disordered" evidence="9">
    <location>
        <begin position="695"/>
        <end position="739"/>
    </location>
</feature>
<proteinExistence type="inferred from homology"/>
<feature type="non-terminal residue" evidence="13">
    <location>
        <position position="1"/>
    </location>
</feature>
<evidence type="ECO:0000256" key="2">
    <source>
        <dbReference type="ARBA" id="ARBA00009726"/>
    </source>
</evidence>
<organism evidence="13 14">
    <name type="scientific">Skeletonema marinoi</name>
    <dbReference type="NCBI Taxonomy" id="267567"/>
    <lineage>
        <taxon>Eukaryota</taxon>
        <taxon>Sar</taxon>
        <taxon>Stramenopiles</taxon>
        <taxon>Ochrophyta</taxon>
        <taxon>Bacillariophyta</taxon>
        <taxon>Coscinodiscophyceae</taxon>
        <taxon>Thalassiosirophycidae</taxon>
        <taxon>Thalassiosirales</taxon>
        <taxon>Skeletonemataceae</taxon>
        <taxon>Skeletonema</taxon>
        <taxon>Skeletonema marinoi-dohrnii complex</taxon>
    </lineage>
</organism>
<keyword evidence="7 10" id="KW-1133">Transmembrane helix</keyword>
<dbReference type="Gene3D" id="1.20.1560.10">
    <property type="entry name" value="ABC transporter type 1, transmembrane domain"/>
    <property type="match status" value="1"/>
</dbReference>
<dbReference type="GO" id="GO:0005524">
    <property type="term" value="F:ATP binding"/>
    <property type="evidence" value="ECO:0007669"/>
    <property type="project" value="UniProtKB-KW"/>
</dbReference>
<dbReference type="InterPro" id="IPR050173">
    <property type="entry name" value="ABC_transporter_C-like"/>
</dbReference>
<keyword evidence="14" id="KW-1185">Reference proteome</keyword>
<dbReference type="InterPro" id="IPR036640">
    <property type="entry name" value="ABC1_TM_sf"/>
</dbReference>
<dbReference type="Pfam" id="PF00664">
    <property type="entry name" value="ABC_membrane"/>
    <property type="match status" value="1"/>
</dbReference>
<keyword evidence="6" id="KW-0067">ATP-binding</keyword>
<feature type="domain" description="ABC transporter" evidence="11">
    <location>
        <begin position="503"/>
        <end position="767"/>
    </location>
</feature>
<accession>A0AAD9D7Q3</accession>
<dbReference type="PANTHER" id="PTHR24223:SF456">
    <property type="entry name" value="MULTIDRUG RESISTANCE-ASSOCIATED PROTEIN LETHAL(2)03659"/>
    <property type="match status" value="1"/>
</dbReference>
<dbReference type="Proteomes" id="UP001224775">
    <property type="component" value="Unassembled WGS sequence"/>
</dbReference>
<feature type="transmembrane region" description="Helical" evidence="10">
    <location>
        <begin position="801"/>
        <end position="822"/>
    </location>
</feature>
<feature type="transmembrane region" description="Helical" evidence="10">
    <location>
        <begin position="765"/>
        <end position="789"/>
    </location>
</feature>
<dbReference type="InterPro" id="IPR011527">
    <property type="entry name" value="ABC1_TM_dom"/>
</dbReference>